<dbReference type="RefSeq" id="WP_276239819.1">
    <property type="nucleotide sequence ID" value="NZ_CP119991.1"/>
</dbReference>
<dbReference type="Proteomes" id="UP001596388">
    <property type="component" value="Unassembled WGS sequence"/>
</dbReference>
<reference evidence="4 5" key="1">
    <citation type="journal article" date="2019" name="Int. J. Syst. Evol. Microbiol.">
        <title>The Global Catalogue of Microorganisms (GCM) 10K type strain sequencing project: providing services to taxonomists for standard genome sequencing and annotation.</title>
        <authorList>
            <consortium name="The Broad Institute Genomics Platform"/>
            <consortium name="The Broad Institute Genome Sequencing Center for Infectious Disease"/>
            <person name="Wu L."/>
            <person name="Ma J."/>
        </authorList>
    </citation>
    <scope>NUCLEOTIDE SEQUENCE [LARGE SCALE GENOMIC DNA]</scope>
    <source>
        <strain evidence="4 5">DT55</strain>
    </source>
</reference>
<feature type="domain" description="ATP-grasp" evidence="3">
    <location>
        <begin position="125"/>
        <end position="317"/>
    </location>
</feature>
<dbReference type="Pfam" id="PF15632">
    <property type="entry name" value="ATPgrasp_Ter"/>
    <property type="match status" value="1"/>
</dbReference>
<gene>
    <name evidence="4" type="ORF">ACFQKD_00820</name>
</gene>
<dbReference type="EMBL" id="JBHTAG010000001">
    <property type="protein sequence ID" value="MFC7095834.1"/>
    <property type="molecule type" value="Genomic_DNA"/>
</dbReference>
<evidence type="ECO:0000259" key="3">
    <source>
        <dbReference type="PROSITE" id="PS50975"/>
    </source>
</evidence>
<dbReference type="InterPro" id="IPR005479">
    <property type="entry name" value="CPAse_ATP-bd"/>
</dbReference>
<dbReference type="Gene3D" id="3.30.470.20">
    <property type="entry name" value="ATP-grasp fold, B domain"/>
    <property type="match status" value="1"/>
</dbReference>
<name>A0ABD5WQJ8_9EURY</name>
<protein>
    <submittedName>
        <fullName evidence="4">ATP-grasp domain-containing protein</fullName>
    </submittedName>
</protein>
<dbReference type="PROSITE" id="PS50975">
    <property type="entry name" value="ATP_GRASP"/>
    <property type="match status" value="1"/>
</dbReference>
<evidence type="ECO:0000313" key="4">
    <source>
        <dbReference type="EMBL" id="MFC7095834.1"/>
    </source>
</evidence>
<sequence length="401" mass="44265">MDNDTAERTVLIPAGVSAKSLTCVRSLGSKGVRTVVASSDPAVPASASKYCDEHVLTPSPYEDLIAYKETLVALASREAVRAIIPSREVDAFVLSRYREEFAEHVAPLWPTMDTLRKVHDGLLLADVAAAAGVPTPETMLFDDVDDWSRELIIKPRYSVLTSEYVDNLTERDCDGRLSPIHPAPGERPDRAEVLRAMFGHVPVVQSYAPIEHEYSFRALYDEGEPVATSLRRQVRGKSYAGGASVYRELVDIPELADLGSRILDELDWHGLATVQFIERADTGEYEFLEVNPRTWTSIPTDVRAGADYPYFYWQVATGDRDAVDPTHDLGPGTHLLFGEIQYLASVLTAEYPNAPKPAFVDAVREVVGSILARPAFDYLTLDDPNPFVQGAINQLRSGVRS</sequence>
<dbReference type="AlphaFoldDB" id="A0ABD5WQJ8"/>
<comment type="cofactor">
    <cofactor evidence="1">
        <name>Mn(2+)</name>
        <dbReference type="ChEBI" id="CHEBI:29035"/>
    </cofactor>
</comment>
<evidence type="ECO:0000256" key="2">
    <source>
        <dbReference type="PROSITE-ProRule" id="PRU00409"/>
    </source>
</evidence>
<accession>A0ABD5WQJ8</accession>
<keyword evidence="2" id="KW-0547">Nucleotide-binding</keyword>
<dbReference type="GO" id="GO:0005524">
    <property type="term" value="F:ATP binding"/>
    <property type="evidence" value="ECO:0007669"/>
    <property type="project" value="UniProtKB-UniRule"/>
</dbReference>
<keyword evidence="5" id="KW-1185">Reference proteome</keyword>
<comment type="caution">
    <text evidence="4">The sequence shown here is derived from an EMBL/GenBank/DDBJ whole genome shotgun (WGS) entry which is preliminary data.</text>
</comment>
<dbReference type="InterPro" id="IPR011761">
    <property type="entry name" value="ATP-grasp"/>
</dbReference>
<evidence type="ECO:0000256" key="1">
    <source>
        <dbReference type="ARBA" id="ARBA00001936"/>
    </source>
</evidence>
<dbReference type="GeneID" id="79271812"/>
<evidence type="ECO:0000313" key="5">
    <source>
        <dbReference type="Proteomes" id="UP001596388"/>
    </source>
</evidence>
<dbReference type="SUPFAM" id="SSF56059">
    <property type="entry name" value="Glutathione synthetase ATP-binding domain-like"/>
    <property type="match status" value="1"/>
</dbReference>
<dbReference type="PROSITE" id="PS00867">
    <property type="entry name" value="CPSASE_2"/>
    <property type="match status" value="1"/>
</dbReference>
<organism evidence="4 5">
    <name type="scientific">Halobaculum marinum</name>
    <dbReference type="NCBI Taxonomy" id="3031996"/>
    <lineage>
        <taxon>Archaea</taxon>
        <taxon>Methanobacteriati</taxon>
        <taxon>Methanobacteriota</taxon>
        <taxon>Stenosarchaea group</taxon>
        <taxon>Halobacteria</taxon>
        <taxon>Halobacteriales</taxon>
        <taxon>Haloferacaceae</taxon>
        <taxon>Halobaculum</taxon>
    </lineage>
</organism>
<keyword evidence="2" id="KW-0067">ATP-binding</keyword>
<dbReference type="Gene3D" id="3.40.50.20">
    <property type="match status" value="1"/>
</dbReference>
<proteinExistence type="predicted"/>